<dbReference type="EC" id="2.7.11.1" evidence="2"/>
<dbReference type="Pfam" id="PF00069">
    <property type="entry name" value="Pkinase"/>
    <property type="match status" value="2"/>
</dbReference>
<evidence type="ECO:0000256" key="2">
    <source>
        <dbReference type="ARBA" id="ARBA00012513"/>
    </source>
</evidence>
<keyword evidence="11" id="KW-0812">Transmembrane</keyword>
<evidence type="ECO:0000256" key="4">
    <source>
        <dbReference type="ARBA" id="ARBA00022679"/>
    </source>
</evidence>
<dbReference type="InterPro" id="IPR008271">
    <property type="entry name" value="Ser/Thr_kinase_AS"/>
</dbReference>
<accession>A0A9Q0P961</accession>
<dbReference type="SUPFAM" id="SSF56112">
    <property type="entry name" value="Protein kinase-like (PK-like)"/>
    <property type="match status" value="1"/>
</dbReference>
<organism evidence="13 14">
    <name type="scientific">Salix viminalis</name>
    <name type="common">Common osier</name>
    <name type="synonym">Basket willow</name>
    <dbReference type="NCBI Taxonomy" id="40686"/>
    <lineage>
        <taxon>Eukaryota</taxon>
        <taxon>Viridiplantae</taxon>
        <taxon>Streptophyta</taxon>
        <taxon>Embryophyta</taxon>
        <taxon>Tracheophyta</taxon>
        <taxon>Spermatophyta</taxon>
        <taxon>Magnoliopsida</taxon>
        <taxon>eudicotyledons</taxon>
        <taxon>Gunneridae</taxon>
        <taxon>Pentapetalae</taxon>
        <taxon>rosids</taxon>
        <taxon>fabids</taxon>
        <taxon>Malpighiales</taxon>
        <taxon>Salicaceae</taxon>
        <taxon>Saliceae</taxon>
        <taxon>Salix</taxon>
    </lineage>
</organism>
<reference evidence="13" key="1">
    <citation type="submission" date="2022-11" db="EMBL/GenBank/DDBJ databases">
        <authorList>
            <person name="Hyden B.L."/>
            <person name="Feng K."/>
            <person name="Yates T."/>
            <person name="Jawdy S."/>
            <person name="Smart L.B."/>
            <person name="Muchero W."/>
        </authorList>
    </citation>
    <scope>NUCLEOTIDE SEQUENCE</scope>
    <source>
        <tissue evidence="13">Shoot tip</tissue>
    </source>
</reference>
<evidence type="ECO:0000256" key="9">
    <source>
        <dbReference type="ARBA" id="ARBA00048679"/>
    </source>
</evidence>
<evidence type="ECO:0000313" key="14">
    <source>
        <dbReference type="Proteomes" id="UP001151529"/>
    </source>
</evidence>
<keyword evidence="4" id="KW-0808">Transferase</keyword>
<comment type="catalytic activity">
    <reaction evidence="8">
        <text>L-threonyl-[protein] + ATP = O-phospho-L-threonyl-[protein] + ADP + H(+)</text>
        <dbReference type="Rhea" id="RHEA:46608"/>
        <dbReference type="Rhea" id="RHEA-COMP:11060"/>
        <dbReference type="Rhea" id="RHEA-COMP:11605"/>
        <dbReference type="ChEBI" id="CHEBI:15378"/>
        <dbReference type="ChEBI" id="CHEBI:30013"/>
        <dbReference type="ChEBI" id="CHEBI:30616"/>
        <dbReference type="ChEBI" id="CHEBI:61977"/>
        <dbReference type="ChEBI" id="CHEBI:456216"/>
        <dbReference type="EC" id="2.7.11.1"/>
    </reaction>
</comment>
<dbReference type="GO" id="GO:0005524">
    <property type="term" value="F:ATP binding"/>
    <property type="evidence" value="ECO:0007669"/>
    <property type="project" value="UniProtKB-KW"/>
</dbReference>
<keyword evidence="11" id="KW-0472">Membrane</keyword>
<feature type="region of interest" description="Disordered" evidence="10">
    <location>
        <begin position="148"/>
        <end position="170"/>
    </location>
</feature>
<keyword evidence="6" id="KW-0418">Kinase</keyword>
<name>A0A9Q0P961_SALVM</name>
<keyword evidence="14" id="KW-1185">Reference proteome</keyword>
<protein>
    <recommendedName>
        <fullName evidence="2">non-specific serine/threonine protein kinase</fullName>
        <ecNumber evidence="2">2.7.11.1</ecNumber>
    </recommendedName>
</protein>
<evidence type="ECO:0000256" key="6">
    <source>
        <dbReference type="ARBA" id="ARBA00022777"/>
    </source>
</evidence>
<evidence type="ECO:0000256" key="5">
    <source>
        <dbReference type="ARBA" id="ARBA00022741"/>
    </source>
</evidence>
<evidence type="ECO:0000256" key="7">
    <source>
        <dbReference type="ARBA" id="ARBA00022840"/>
    </source>
</evidence>
<feature type="domain" description="Protein kinase" evidence="12">
    <location>
        <begin position="295"/>
        <end position="631"/>
    </location>
</feature>
<dbReference type="PROSITE" id="PS00108">
    <property type="entry name" value="PROTEIN_KINASE_ST"/>
    <property type="match status" value="1"/>
</dbReference>
<keyword evidence="3" id="KW-0723">Serine/threonine-protein kinase</keyword>
<keyword evidence="11" id="KW-1133">Transmembrane helix</keyword>
<evidence type="ECO:0000256" key="11">
    <source>
        <dbReference type="SAM" id="Phobius"/>
    </source>
</evidence>
<dbReference type="InterPro" id="IPR000719">
    <property type="entry name" value="Prot_kinase_dom"/>
</dbReference>
<sequence length="673" mass="74693">MAFYTYISEHCCAFFWAFGVIVLLLRYSLDSLVNGVDSSSKTLNSASKVGSHPNSTSEMSCPSQPPVLRQSRNDGASFSAFNASYHCHGMHTIQHEELLDTEKYFYGEDKGQSEVLSSPDVVCKSAETSPENNISVVENISCIKHPMDYPKSSNSSGSLESESVVSGPSEADAGQLNNLVASHSALSFCPSSSKSIYTATTLYAEAKQSFTNTSASEEASIVEKSVESGEVSNSYDNESRKMNLYRGRTDSEVSDESSSTSLSNALYKPHKANDIRWEAIQAVRSHVGQLGFNHFKLLKKLGCGDIGSVYLSELSGTRTCFAMKVMDKAALAARKKLLRAQTEREILQSLDHPFLPTLYTHFETEKFTCLLMEFCPGGDLHALRQRQPGKYFPEHAARVSSSIDALRISYLKFGFYLCRQMFYVAEVLLALEYLHMLGIIYRDLKPENVLVREDGHIMLSDFDLSLRCAVCPTLVKSSNSSAESKSSAYCVQPACIEPTCVMQPDCIQPACFVPHLLSGKAKKGKKSKPKHEMNHRVGLLPELIAEPTNARSMSFVGTHEYLAPEIIKGEGHGSAVDWWTFGIFLQPLRFPESPTVSFAARDMIRGLLVKEPRHRFAYRRGATEIKRHPFFQSINYKPPEVPEQATMEILMRAANVAGVDAKPSGNYIEIDFF</sequence>
<evidence type="ECO:0000313" key="13">
    <source>
        <dbReference type="EMBL" id="KAJ6683752.1"/>
    </source>
</evidence>
<evidence type="ECO:0000259" key="12">
    <source>
        <dbReference type="PROSITE" id="PS50011"/>
    </source>
</evidence>
<dbReference type="AlphaFoldDB" id="A0A9Q0P961"/>
<dbReference type="InterPro" id="IPR011009">
    <property type="entry name" value="Kinase-like_dom_sf"/>
</dbReference>
<feature type="compositionally biased region" description="Polar residues" evidence="10">
    <location>
        <begin position="39"/>
        <end position="62"/>
    </location>
</feature>
<dbReference type="Proteomes" id="UP001151529">
    <property type="component" value="Chromosome 17"/>
</dbReference>
<dbReference type="PROSITE" id="PS50011">
    <property type="entry name" value="PROTEIN_KINASE_DOM"/>
    <property type="match status" value="1"/>
</dbReference>
<dbReference type="Gene3D" id="3.30.200.20">
    <property type="entry name" value="Phosphorylase Kinase, domain 1"/>
    <property type="match status" value="1"/>
</dbReference>
<keyword evidence="7" id="KW-0067">ATP-binding</keyword>
<dbReference type="PANTHER" id="PTHR45637">
    <property type="entry name" value="FLIPPASE KINASE 1-RELATED"/>
    <property type="match status" value="1"/>
</dbReference>
<evidence type="ECO:0000256" key="10">
    <source>
        <dbReference type="SAM" id="MobiDB-lite"/>
    </source>
</evidence>
<gene>
    <name evidence="13" type="ORF">OIU85_007447</name>
</gene>
<feature type="region of interest" description="Disordered" evidence="10">
    <location>
        <begin position="39"/>
        <end position="69"/>
    </location>
</feature>
<evidence type="ECO:0000256" key="1">
    <source>
        <dbReference type="ARBA" id="ARBA00009903"/>
    </source>
</evidence>
<comment type="similarity">
    <text evidence="1">Belongs to the protein kinase superfamily. AGC Ser/Thr protein kinase family.</text>
</comment>
<dbReference type="FunFam" id="3.30.200.20:FF:000032">
    <property type="entry name" value="Serine/threonine-protein kinase D6PK-like"/>
    <property type="match status" value="1"/>
</dbReference>
<evidence type="ECO:0000256" key="3">
    <source>
        <dbReference type="ARBA" id="ARBA00022527"/>
    </source>
</evidence>
<evidence type="ECO:0000256" key="8">
    <source>
        <dbReference type="ARBA" id="ARBA00047899"/>
    </source>
</evidence>
<keyword evidence="5" id="KW-0547">Nucleotide-binding</keyword>
<dbReference type="OrthoDB" id="432483at2759"/>
<feature type="transmembrane region" description="Helical" evidence="11">
    <location>
        <begin position="12"/>
        <end position="29"/>
    </location>
</feature>
<dbReference type="FunFam" id="1.10.510.10:FF:000294">
    <property type="entry name" value="Serine/threonine-protein kinase OXI1"/>
    <property type="match status" value="1"/>
</dbReference>
<comment type="caution">
    <text evidence="13">The sequence shown here is derived from an EMBL/GenBank/DDBJ whole genome shotgun (WGS) entry which is preliminary data.</text>
</comment>
<comment type="catalytic activity">
    <reaction evidence="9">
        <text>L-seryl-[protein] + ATP = O-phospho-L-seryl-[protein] + ADP + H(+)</text>
        <dbReference type="Rhea" id="RHEA:17989"/>
        <dbReference type="Rhea" id="RHEA-COMP:9863"/>
        <dbReference type="Rhea" id="RHEA-COMP:11604"/>
        <dbReference type="ChEBI" id="CHEBI:15378"/>
        <dbReference type="ChEBI" id="CHEBI:29999"/>
        <dbReference type="ChEBI" id="CHEBI:30616"/>
        <dbReference type="ChEBI" id="CHEBI:83421"/>
        <dbReference type="ChEBI" id="CHEBI:456216"/>
        <dbReference type="EC" id="2.7.11.1"/>
    </reaction>
</comment>
<feature type="compositionally biased region" description="Low complexity" evidence="10">
    <location>
        <begin position="152"/>
        <end position="170"/>
    </location>
</feature>
<dbReference type="Gene3D" id="1.10.510.10">
    <property type="entry name" value="Transferase(Phosphotransferase) domain 1"/>
    <property type="match status" value="3"/>
</dbReference>
<dbReference type="EMBL" id="JAPFFL010000013">
    <property type="protein sequence ID" value="KAJ6683752.1"/>
    <property type="molecule type" value="Genomic_DNA"/>
</dbReference>
<feature type="compositionally biased region" description="Basic and acidic residues" evidence="10">
    <location>
        <begin position="237"/>
        <end position="251"/>
    </location>
</feature>
<dbReference type="GO" id="GO:0004674">
    <property type="term" value="F:protein serine/threonine kinase activity"/>
    <property type="evidence" value="ECO:0007669"/>
    <property type="project" value="UniProtKB-KW"/>
</dbReference>
<reference evidence="13" key="2">
    <citation type="journal article" date="2023" name="Int. J. Mol. Sci.">
        <title>De Novo Assembly and Annotation of 11 Diverse Shrub Willow (Salix) Genomes Reveals Novel Gene Organization in Sex-Linked Regions.</title>
        <authorList>
            <person name="Hyden B."/>
            <person name="Feng K."/>
            <person name="Yates T.B."/>
            <person name="Jawdy S."/>
            <person name="Cereghino C."/>
            <person name="Smart L.B."/>
            <person name="Muchero W."/>
        </authorList>
    </citation>
    <scope>NUCLEOTIDE SEQUENCE [LARGE SCALE GENOMIC DNA]</scope>
    <source>
        <tissue evidence="13">Shoot tip</tissue>
    </source>
</reference>
<feature type="region of interest" description="Disordered" evidence="10">
    <location>
        <begin position="214"/>
        <end position="260"/>
    </location>
</feature>
<dbReference type="SMART" id="SM00220">
    <property type="entry name" value="S_TKc"/>
    <property type="match status" value="1"/>
</dbReference>
<proteinExistence type="inferred from homology"/>